<evidence type="ECO:0000256" key="1">
    <source>
        <dbReference type="ARBA" id="ARBA00004651"/>
    </source>
</evidence>
<feature type="transmembrane region" description="Helical" evidence="7">
    <location>
        <begin position="58"/>
        <end position="75"/>
    </location>
</feature>
<dbReference type="SMART" id="SM00382">
    <property type="entry name" value="AAA"/>
    <property type="match status" value="1"/>
</dbReference>
<feature type="domain" description="ABC transporter" evidence="8">
    <location>
        <begin position="340"/>
        <end position="575"/>
    </location>
</feature>
<dbReference type="InterPro" id="IPR011527">
    <property type="entry name" value="ABC1_TM_dom"/>
</dbReference>
<dbReference type="EMBL" id="JAQMTI010000091">
    <property type="protein sequence ID" value="MDB9441060.1"/>
    <property type="molecule type" value="Genomic_DNA"/>
</dbReference>
<keyword evidence="5 7" id="KW-1133">Transmembrane helix</keyword>
<dbReference type="InterPro" id="IPR003439">
    <property type="entry name" value="ABC_transporter-like_ATP-bd"/>
</dbReference>
<evidence type="ECO:0000313" key="10">
    <source>
        <dbReference type="EMBL" id="MDB9441060.1"/>
    </source>
</evidence>
<comment type="caution">
    <text evidence="10">The sequence shown here is derived from an EMBL/GenBank/DDBJ whole genome shotgun (WGS) entry which is preliminary data.</text>
</comment>
<feature type="transmembrane region" description="Helical" evidence="7">
    <location>
        <begin position="245"/>
        <end position="266"/>
    </location>
</feature>
<protein>
    <submittedName>
        <fullName evidence="10">ABC transporter ATP-binding protein</fullName>
    </submittedName>
</protein>
<comment type="subcellular location">
    <subcellularLocation>
        <location evidence="1">Cell membrane</location>
        <topology evidence="1">Multi-pass membrane protein</topology>
    </subcellularLocation>
</comment>
<feature type="transmembrane region" description="Helical" evidence="7">
    <location>
        <begin position="161"/>
        <end position="179"/>
    </location>
</feature>
<keyword evidence="4 10" id="KW-0067">ATP-binding</keyword>
<dbReference type="Proteomes" id="UP001211711">
    <property type="component" value="Unassembled WGS sequence"/>
</dbReference>
<evidence type="ECO:0000256" key="7">
    <source>
        <dbReference type="SAM" id="Phobius"/>
    </source>
</evidence>
<accession>A0ABT4ZPV8</accession>
<feature type="transmembrane region" description="Helical" evidence="7">
    <location>
        <begin position="132"/>
        <end position="155"/>
    </location>
</feature>
<feature type="transmembrane region" description="Helical" evidence="7">
    <location>
        <begin position="21"/>
        <end position="38"/>
    </location>
</feature>
<dbReference type="PANTHER" id="PTHR43394:SF1">
    <property type="entry name" value="ATP-BINDING CASSETTE SUB-FAMILY B MEMBER 10, MITOCHONDRIAL"/>
    <property type="match status" value="1"/>
</dbReference>
<dbReference type="SUPFAM" id="SSF90123">
    <property type="entry name" value="ABC transporter transmembrane region"/>
    <property type="match status" value="1"/>
</dbReference>
<evidence type="ECO:0000256" key="6">
    <source>
        <dbReference type="ARBA" id="ARBA00023136"/>
    </source>
</evidence>
<dbReference type="InterPro" id="IPR039421">
    <property type="entry name" value="Type_1_exporter"/>
</dbReference>
<evidence type="ECO:0000259" key="8">
    <source>
        <dbReference type="PROSITE" id="PS50893"/>
    </source>
</evidence>
<dbReference type="Pfam" id="PF00005">
    <property type="entry name" value="ABC_tran"/>
    <property type="match status" value="1"/>
</dbReference>
<reference evidence="10 11" key="1">
    <citation type="submission" date="2023-01" db="EMBL/GenBank/DDBJ databases">
        <title>Genomes from the Australian National Cyanobacteria Reference Collection.</title>
        <authorList>
            <person name="Willis A."/>
            <person name="Lee E.M.F."/>
        </authorList>
    </citation>
    <scope>NUCLEOTIDE SEQUENCE [LARGE SCALE GENOMIC DNA]</scope>
    <source>
        <strain evidence="10 11">CS-549</strain>
    </source>
</reference>
<feature type="domain" description="ABC transmembrane type-1" evidence="9">
    <location>
        <begin position="22"/>
        <end position="304"/>
    </location>
</feature>
<keyword evidence="6 7" id="KW-0472">Membrane</keyword>
<name>A0ABT4ZPV8_9CYAN</name>
<dbReference type="PROSITE" id="PS50929">
    <property type="entry name" value="ABC_TM1F"/>
    <property type="match status" value="1"/>
</dbReference>
<gene>
    <name evidence="10" type="ORF">PN497_06740</name>
</gene>
<evidence type="ECO:0000259" key="9">
    <source>
        <dbReference type="PROSITE" id="PS50929"/>
    </source>
</evidence>
<dbReference type="PROSITE" id="PS50893">
    <property type="entry name" value="ABC_TRANSPORTER_2"/>
    <property type="match status" value="1"/>
</dbReference>
<evidence type="ECO:0000256" key="2">
    <source>
        <dbReference type="ARBA" id="ARBA00022692"/>
    </source>
</evidence>
<evidence type="ECO:0000256" key="3">
    <source>
        <dbReference type="ARBA" id="ARBA00022741"/>
    </source>
</evidence>
<dbReference type="SUPFAM" id="SSF52540">
    <property type="entry name" value="P-loop containing nucleoside triphosphate hydrolases"/>
    <property type="match status" value="1"/>
</dbReference>
<proteinExistence type="predicted"/>
<dbReference type="Gene3D" id="1.20.1560.10">
    <property type="entry name" value="ABC transporter type 1, transmembrane domain"/>
    <property type="match status" value="1"/>
</dbReference>
<dbReference type="InterPro" id="IPR027417">
    <property type="entry name" value="P-loop_NTPase"/>
</dbReference>
<organism evidence="10 11">
    <name type="scientific">Sphaerospermopsis kisseleviana CS-549</name>
    <dbReference type="NCBI Taxonomy" id="3021783"/>
    <lineage>
        <taxon>Bacteria</taxon>
        <taxon>Bacillati</taxon>
        <taxon>Cyanobacteriota</taxon>
        <taxon>Cyanophyceae</taxon>
        <taxon>Nostocales</taxon>
        <taxon>Aphanizomenonaceae</taxon>
        <taxon>Sphaerospermopsis</taxon>
        <taxon>Sphaerospermopsis kisseleviana</taxon>
    </lineage>
</organism>
<evidence type="ECO:0000313" key="11">
    <source>
        <dbReference type="Proteomes" id="UP001211711"/>
    </source>
</evidence>
<dbReference type="GO" id="GO:0005524">
    <property type="term" value="F:ATP binding"/>
    <property type="evidence" value="ECO:0007669"/>
    <property type="project" value="UniProtKB-KW"/>
</dbReference>
<keyword evidence="3" id="KW-0547">Nucleotide-binding</keyword>
<keyword evidence="2 7" id="KW-0812">Transmembrane</keyword>
<dbReference type="InterPro" id="IPR003593">
    <property type="entry name" value="AAA+_ATPase"/>
</dbReference>
<dbReference type="CDD" id="cd18541">
    <property type="entry name" value="ABC_6TM_TmrB_like"/>
    <property type="match status" value="1"/>
</dbReference>
<sequence>MAQSRRLAKLGSYLRPHWQDTALGIIALLSVNGLGVYIPLLIRSGVDTVSTTFRLDQVLRYVVIIIALSSAMWMMRMASRIWIFGVGRQVEFELKQRIFEHLLQLEPSYFASNTSGDLISRATSDVDNIRRLLGFAVLSLANTFFAYTLTLPVMLSISVDLTLASLAVYPFMFLLVHFFSDRLRTQQAAVQEQLSDISELIQEDISGISLIKIYAQEENERRAFQKKNQALLTANLTLAKTRSTLFPLIGGLANISSLIIIWLGTMRISSGNLAVGDFLALLIYVERLVFPTALLGFTITAYQRGEVSIDRLESIFSIIPKIQDPPDAISLPTNTVKGEVTAKNFSYTYPGANTPALDDINFTIKPGEVVAVVGAIGSGKSTLANALPRLLDIQEEQLFLDGLDVTKIVLNDLRGAIAYVPQDSFLFSTTIKNNIRYGDPISEQERVEAVANLAQIAAEINNFPQEYETIVGERGITLSGGQRQRTSLARAMLIDAPVLILDDALSSVDNQTATQILKNLSSGTKQKTVIFITHQLSAAATADRIMVMDHGKIVQIGKHSELVEQPGLYQKLWSQHQVEELLH</sequence>
<dbReference type="PANTHER" id="PTHR43394">
    <property type="entry name" value="ATP-DEPENDENT PERMEASE MDL1, MITOCHONDRIAL"/>
    <property type="match status" value="1"/>
</dbReference>
<dbReference type="InterPro" id="IPR036640">
    <property type="entry name" value="ABC1_TM_sf"/>
</dbReference>
<keyword evidence="11" id="KW-1185">Reference proteome</keyword>
<evidence type="ECO:0000256" key="4">
    <source>
        <dbReference type="ARBA" id="ARBA00022840"/>
    </source>
</evidence>
<dbReference type="RefSeq" id="WP_096567228.1">
    <property type="nucleotide sequence ID" value="NZ_JAQMTI010000091.1"/>
</dbReference>
<dbReference type="Pfam" id="PF00664">
    <property type="entry name" value="ABC_membrane"/>
    <property type="match status" value="1"/>
</dbReference>
<dbReference type="Gene3D" id="3.40.50.300">
    <property type="entry name" value="P-loop containing nucleotide triphosphate hydrolases"/>
    <property type="match status" value="1"/>
</dbReference>
<evidence type="ECO:0000256" key="5">
    <source>
        <dbReference type="ARBA" id="ARBA00022989"/>
    </source>
</evidence>